<accession>A0ABV1F2Q0</accession>
<keyword evidence="2" id="KW-0812">Transmembrane</keyword>
<name>A0ABV1F2Q0_9BACI</name>
<feature type="compositionally biased region" description="Basic and acidic residues" evidence="1">
    <location>
        <begin position="128"/>
        <end position="145"/>
    </location>
</feature>
<evidence type="ECO:0000256" key="1">
    <source>
        <dbReference type="SAM" id="MobiDB-lite"/>
    </source>
</evidence>
<feature type="transmembrane region" description="Helical" evidence="2">
    <location>
        <begin position="57"/>
        <end position="76"/>
    </location>
</feature>
<keyword evidence="2" id="KW-1133">Transmembrane helix</keyword>
<comment type="caution">
    <text evidence="3">The sequence shown here is derived from an EMBL/GenBank/DDBJ whole genome shotgun (WGS) entry which is preliminary data.</text>
</comment>
<evidence type="ECO:0000256" key="2">
    <source>
        <dbReference type="SAM" id="Phobius"/>
    </source>
</evidence>
<reference evidence="3 4" key="1">
    <citation type="submission" date="2024-03" db="EMBL/GenBank/DDBJ databases">
        <title>Human intestinal bacterial collection.</title>
        <authorList>
            <person name="Pauvert C."/>
            <person name="Hitch T.C.A."/>
            <person name="Clavel T."/>
        </authorList>
    </citation>
    <scope>NUCLEOTIDE SEQUENCE [LARGE SCALE GENOMIC DNA]</scope>
    <source>
        <strain evidence="3 4">CLA-SR-H024</strain>
    </source>
</reference>
<gene>
    <name evidence="3" type="ORF">WMO63_15575</name>
</gene>
<feature type="compositionally biased region" description="Low complexity" evidence="1">
    <location>
        <begin position="115"/>
        <end position="127"/>
    </location>
</feature>
<keyword evidence="4" id="KW-1185">Reference proteome</keyword>
<proteinExistence type="predicted"/>
<feature type="region of interest" description="Disordered" evidence="1">
    <location>
        <begin position="114"/>
        <end position="145"/>
    </location>
</feature>
<keyword evidence="2" id="KW-0472">Membrane</keyword>
<evidence type="ECO:0000313" key="3">
    <source>
        <dbReference type="EMBL" id="MEQ2467075.1"/>
    </source>
</evidence>
<protein>
    <submittedName>
        <fullName evidence="3">Uncharacterized protein</fullName>
    </submittedName>
</protein>
<dbReference type="RefSeq" id="WP_031539466.1">
    <property type="nucleotide sequence ID" value="NZ_JBBMFN010000041.1"/>
</dbReference>
<feature type="transmembrane region" description="Helical" evidence="2">
    <location>
        <begin position="20"/>
        <end position="45"/>
    </location>
</feature>
<sequence>MTEDKNHSNPKKERTFLKAVGSVLFAIIASSHHWIHTLLIALGLTTLGTSLLAMPPSIRLVFLVISLALSIWFLRVAKKKWSKDRPAAWVYLISSIISIILVITAIPDTITSLNQPDPVQQQDQQQQPKEEPLQDQQEEHEGHHN</sequence>
<dbReference type="EMBL" id="JBBMFN010000041">
    <property type="protein sequence ID" value="MEQ2467075.1"/>
    <property type="molecule type" value="Genomic_DNA"/>
</dbReference>
<dbReference type="Proteomes" id="UP001465426">
    <property type="component" value="Unassembled WGS sequence"/>
</dbReference>
<organism evidence="3 4">
    <name type="scientific">Niallia hominis</name>
    <dbReference type="NCBI Taxonomy" id="3133173"/>
    <lineage>
        <taxon>Bacteria</taxon>
        <taxon>Bacillati</taxon>
        <taxon>Bacillota</taxon>
        <taxon>Bacilli</taxon>
        <taxon>Bacillales</taxon>
        <taxon>Bacillaceae</taxon>
        <taxon>Niallia</taxon>
    </lineage>
</organism>
<feature type="transmembrane region" description="Helical" evidence="2">
    <location>
        <begin position="88"/>
        <end position="106"/>
    </location>
</feature>
<evidence type="ECO:0000313" key="4">
    <source>
        <dbReference type="Proteomes" id="UP001465426"/>
    </source>
</evidence>